<proteinExistence type="predicted"/>
<evidence type="ECO:0000313" key="2">
    <source>
        <dbReference type="EMBL" id="JAE20109.1"/>
    </source>
</evidence>
<evidence type="ECO:0000256" key="1">
    <source>
        <dbReference type="SAM" id="MobiDB-lite"/>
    </source>
</evidence>
<feature type="region of interest" description="Disordered" evidence="1">
    <location>
        <begin position="39"/>
        <end position="60"/>
    </location>
</feature>
<organism evidence="2">
    <name type="scientific">Arundo donax</name>
    <name type="common">Giant reed</name>
    <name type="synonym">Donax arundinaceus</name>
    <dbReference type="NCBI Taxonomy" id="35708"/>
    <lineage>
        <taxon>Eukaryota</taxon>
        <taxon>Viridiplantae</taxon>
        <taxon>Streptophyta</taxon>
        <taxon>Embryophyta</taxon>
        <taxon>Tracheophyta</taxon>
        <taxon>Spermatophyta</taxon>
        <taxon>Magnoliopsida</taxon>
        <taxon>Liliopsida</taxon>
        <taxon>Poales</taxon>
        <taxon>Poaceae</taxon>
        <taxon>PACMAD clade</taxon>
        <taxon>Arundinoideae</taxon>
        <taxon>Arundineae</taxon>
        <taxon>Arundo</taxon>
    </lineage>
</organism>
<accession>A0A0A9G9L8</accession>
<feature type="compositionally biased region" description="Polar residues" evidence="1">
    <location>
        <begin position="41"/>
        <end position="51"/>
    </location>
</feature>
<sequence length="101" mass="11696">MLIWGTRQLTELSKTHPGTHPDNFTFLMISIFITKREETHPGNSSYNNPAYVTQGDKKRRKTLETEHQYPGYMLSRRGNGFLDRTRYLKVQVVVCVAPLVL</sequence>
<name>A0A0A9G9L8_ARUDO</name>
<protein>
    <submittedName>
        <fullName evidence="2">Uncharacterized protein</fullName>
    </submittedName>
</protein>
<dbReference type="EMBL" id="GBRH01177787">
    <property type="protein sequence ID" value="JAE20109.1"/>
    <property type="molecule type" value="Transcribed_RNA"/>
</dbReference>
<reference evidence="2" key="1">
    <citation type="submission" date="2014-09" db="EMBL/GenBank/DDBJ databases">
        <authorList>
            <person name="Magalhaes I.L.F."/>
            <person name="Oliveira U."/>
            <person name="Santos F.R."/>
            <person name="Vidigal T.H.D.A."/>
            <person name="Brescovit A.D."/>
            <person name="Santos A.J."/>
        </authorList>
    </citation>
    <scope>NUCLEOTIDE SEQUENCE</scope>
    <source>
        <tissue evidence="2">Shoot tissue taken approximately 20 cm above the soil surface</tissue>
    </source>
</reference>
<dbReference type="AlphaFoldDB" id="A0A0A9G9L8"/>
<reference evidence="2" key="2">
    <citation type="journal article" date="2015" name="Data Brief">
        <title>Shoot transcriptome of the giant reed, Arundo donax.</title>
        <authorList>
            <person name="Barrero R.A."/>
            <person name="Guerrero F.D."/>
            <person name="Moolhuijzen P."/>
            <person name="Goolsby J.A."/>
            <person name="Tidwell J."/>
            <person name="Bellgard S.E."/>
            <person name="Bellgard M.I."/>
        </authorList>
    </citation>
    <scope>NUCLEOTIDE SEQUENCE</scope>
    <source>
        <tissue evidence="2">Shoot tissue taken approximately 20 cm above the soil surface</tissue>
    </source>
</reference>